<dbReference type="Proteomes" id="UP000663940">
    <property type="component" value="Chromosome"/>
</dbReference>
<feature type="transmembrane region" description="Helical" evidence="1">
    <location>
        <begin position="172"/>
        <end position="193"/>
    </location>
</feature>
<feature type="transmembrane region" description="Helical" evidence="1">
    <location>
        <begin position="56"/>
        <end position="73"/>
    </location>
</feature>
<dbReference type="RefSeq" id="WP_146750402.1">
    <property type="nucleotide sequence ID" value="NZ_CP071879.1"/>
</dbReference>
<dbReference type="AlphaFoldDB" id="A0AAE6JD24"/>
<organism evidence="2 4">
    <name type="scientific">Mucilaginibacter rubeus</name>
    <dbReference type="NCBI Taxonomy" id="2027860"/>
    <lineage>
        <taxon>Bacteria</taxon>
        <taxon>Pseudomonadati</taxon>
        <taxon>Bacteroidota</taxon>
        <taxon>Sphingobacteriia</taxon>
        <taxon>Sphingobacteriales</taxon>
        <taxon>Sphingobacteriaceae</taxon>
        <taxon>Mucilaginibacter</taxon>
    </lineage>
</organism>
<evidence type="ECO:0000313" key="4">
    <source>
        <dbReference type="Proteomes" id="UP000250557"/>
    </source>
</evidence>
<feature type="transmembrane region" description="Helical" evidence="1">
    <location>
        <begin position="85"/>
        <end position="104"/>
    </location>
</feature>
<proteinExistence type="predicted"/>
<feature type="transmembrane region" description="Helical" evidence="1">
    <location>
        <begin position="12"/>
        <end position="36"/>
    </location>
</feature>
<feature type="transmembrane region" description="Helical" evidence="1">
    <location>
        <begin position="229"/>
        <end position="253"/>
    </location>
</feature>
<keyword evidence="5" id="KW-1185">Reference proteome</keyword>
<reference evidence="2 4" key="1">
    <citation type="submission" date="2019-08" db="EMBL/GenBank/DDBJ databases">
        <title>Comparative genome analysis confer to the adaptation heavy metal polluted environment.</title>
        <authorList>
            <person name="Li Y."/>
        </authorList>
    </citation>
    <scope>NUCLEOTIDE SEQUENCE [LARGE SCALE GENOMIC DNA]</scope>
    <source>
        <strain evidence="2 4">P2</strain>
    </source>
</reference>
<evidence type="ECO:0000313" key="2">
    <source>
        <dbReference type="EMBL" id="QEM03444.1"/>
    </source>
</evidence>
<dbReference type="EMBL" id="CP071880">
    <property type="protein sequence ID" value="QTE47791.1"/>
    <property type="molecule type" value="Genomic_DNA"/>
</dbReference>
<keyword evidence="1" id="KW-1133">Transmembrane helix</keyword>
<accession>A0AAE6JD24</accession>
<gene>
    <name evidence="2" type="ORF">DIU31_007890</name>
    <name evidence="3" type="ORF">J3L21_19770</name>
</gene>
<dbReference type="EMBL" id="CP043451">
    <property type="protein sequence ID" value="QEM03444.1"/>
    <property type="molecule type" value="Genomic_DNA"/>
</dbReference>
<name>A0AAE6JD24_9SPHI</name>
<evidence type="ECO:0000313" key="5">
    <source>
        <dbReference type="Proteomes" id="UP000663940"/>
    </source>
</evidence>
<evidence type="ECO:0000313" key="3">
    <source>
        <dbReference type="EMBL" id="QTE47791.1"/>
    </source>
</evidence>
<keyword evidence="1" id="KW-0812">Transmembrane</keyword>
<reference evidence="3 5" key="2">
    <citation type="submission" date="2021-03" db="EMBL/GenBank/DDBJ databases">
        <title>Mucilaginibacter strains isolated from gold and copper mining confer multi heavy-metal resistance.</title>
        <authorList>
            <person name="Li Y."/>
        </authorList>
    </citation>
    <scope>NUCLEOTIDE SEQUENCE [LARGE SCALE GENOMIC DNA]</scope>
    <source>
        <strain evidence="3 5">P2-4</strain>
    </source>
</reference>
<keyword evidence="1" id="KW-0472">Membrane</keyword>
<evidence type="ECO:0000256" key="1">
    <source>
        <dbReference type="SAM" id="Phobius"/>
    </source>
</evidence>
<sequence length="264" mass="29703">MRTNRKRNLIMLFVLFLISMTSGAKGVVLTFVSLISLLGVFKKTQVMSSFKKINRAKVPLLVVGFISAIFILIKGSGYNASVQDGLIKLGIRFLYFGDAIIYYYEPSTVAHFQSYNFIDFLSYHFNSVLGFLRIVDYKLPLGNDLLLYYIKSSDDTGLSIGPNTPYYISGHIFFGAFGALIYSFITGIIVGFVRRKFFSMDKMNLNFLAAIGIIFLTLLITSFPQDAQLMISMLFDTVVFASLPIILSVMFCYSSFNQKTKTAE</sequence>
<feature type="transmembrane region" description="Helical" evidence="1">
    <location>
        <begin position="205"/>
        <end position="223"/>
    </location>
</feature>
<protein>
    <submittedName>
        <fullName evidence="2">Uncharacterized protein</fullName>
    </submittedName>
</protein>
<dbReference type="Proteomes" id="UP000250557">
    <property type="component" value="Chromosome"/>
</dbReference>